<dbReference type="AlphaFoldDB" id="A0AAV1XFI0"/>
<reference evidence="6 7" key="1">
    <citation type="submission" date="2024-03" db="EMBL/GenBank/DDBJ databases">
        <authorList>
            <person name="Martinez-Hernandez J."/>
        </authorList>
    </citation>
    <scope>NUCLEOTIDE SEQUENCE [LARGE SCALE GENOMIC DNA]</scope>
</reference>
<feature type="domain" description="Clp R" evidence="5">
    <location>
        <begin position="8"/>
        <end position="173"/>
    </location>
</feature>
<dbReference type="InterPro" id="IPR036628">
    <property type="entry name" value="Clp_N_dom_sf"/>
</dbReference>
<gene>
    <name evidence="6" type="ORF">LLUT_LOCUS21369</name>
</gene>
<dbReference type="InterPro" id="IPR004176">
    <property type="entry name" value="Clp_R_N"/>
</dbReference>
<dbReference type="InterPro" id="IPR051650">
    <property type="entry name" value="SL_signaling_regulator"/>
</dbReference>
<sequence>MRSGVCTLQQTLTAEAASILKHSLVLARRRGHAQVTPLHVAAILLSLRASSPFKRACLKSQAQFQTSSHPLHCRALELCFNVALNRLPTTQGPSFLHNQPSLSNALIAALKRAQAHQKRGCIEQQQQPLLIVKVELEQLILSILDDPSVSRVMREAGFSSTDVKNNIEDNKTSTATTLTTSVFYNNSGGGVFSSPCSPSENQKNQLFLGSYTNSHEYSTPLMFPITHEEDVKVVLDILLGKNKKKNTVIVGDSLSLNEGLVEEIMRKFERGEVPNELKTTNFIKFQFSSLRFMNKDEVKMNLSSLKKKVDFVISSERGAIFYVGDLKWILEGISLCEKEGGWGSYNSVDDVVEEIGKLFCGLGDSNTSKVCLMGTASYQTYMRCQMRQPPLETQWNLQAVPVPSGGLGLSLHASSVYDSKMTNSLNQSQMVETKLFSMKEEHDKLNCCEECGSNYEKEALLFKPGHKKLLPSWLQSHCTQVHHMDEITQLKRKWNRLCHCLHQRKQPQSHWSNSLYGNNSSNAKIYPYNSSYPWWPSQTSVFIDSNSISFADSDSARPAYSSNLIPHFQHQQSCTIEFNLSNDVADEKKEETTILDSVKSIVEDKEVKITLALGNSTYSDDGSREKVENICDNTTLVQQAHICKLLQENVPWHSEKVPSISEALVLGCSKSAMQKSATWLFMHGNDYVGKTRLARAIAESFFGSVNDDKFLHLDMLIKTCEDLGTSTPFSEIVDGALKTHEQLVILIENVGYADAHFKKFLADEFETLKLGNLCNNEENPCNAIFILSNGGCTKRTYNEKHNKDFVMKLVLQVSETKSTLEPSSSPSSSHKRNQSKLDLFTKIKKPRIEEKEEEEEEEKVLVCETKKEFSTQSSFNTLDLNIKADNDEEENHEESSSNSSDSTREIVAHNLNSMKNRFELNQSPSKEREMKEMFLLKIKGSFEEIFGVVNFSVEDKVIEEISVRCGSFTNSMFEKWLKHIFQRSLRIVKFGGKEKENGGIVFTLCWSGKGDKKCDSGFMSSCLPNNIQVNYFMD</sequence>
<comment type="similarity">
    <text evidence="1">Belongs to the ClpA/ClpB family.</text>
</comment>
<dbReference type="Gene3D" id="1.10.1780.10">
    <property type="entry name" value="Clp, N-terminal domain"/>
    <property type="match status" value="1"/>
</dbReference>
<name>A0AAV1XFI0_LUPLU</name>
<evidence type="ECO:0000259" key="5">
    <source>
        <dbReference type="PROSITE" id="PS51903"/>
    </source>
</evidence>
<evidence type="ECO:0000313" key="7">
    <source>
        <dbReference type="Proteomes" id="UP001497480"/>
    </source>
</evidence>
<evidence type="ECO:0000313" key="6">
    <source>
        <dbReference type="EMBL" id="CAL0320309.1"/>
    </source>
</evidence>
<accession>A0AAV1XFI0</accession>
<keyword evidence="7" id="KW-1185">Reference proteome</keyword>
<dbReference type="PROSITE" id="PS51903">
    <property type="entry name" value="CLP_R"/>
    <property type="match status" value="1"/>
</dbReference>
<dbReference type="InterPro" id="IPR027417">
    <property type="entry name" value="P-loop_NTPase"/>
</dbReference>
<dbReference type="Proteomes" id="UP001497480">
    <property type="component" value="Unassembled WGS sequence"/>
</dbReference>
<evidence type="ECO:0000256" key="1">
    <source>
        <dbReference type="ARBA" id="ARBA00008675"/>
    </source>
</evidence>
<feature type="region of interest" description="Disordered" evidence="4">
    <location>
        <begin position="817"/>
        <end position="836"/>
    </location>
</feature>
<keyword evidence="2 3" id="KW-0677">Repeat</keyword>
<dbReference type="Gene3D" id="3.40.50.300">
    <property type="entry name" value="P-loop containing nucleotide triphosphate hydrolases"/>
    <property type="match status" value="1"/>
</dbReference>
<feature type="region of interest" description="Disordered" evidence="4">
    <location>
        <begin position="884"/>
        <end position="904"/>
    </location>
</feature>
<comment type="caution">
    <text evidence="6">The sequence shown here is derived from an EMBL/GenBank/DDBJ whole genome shotgun (WGS) entry which is preliminary data.</text>
</comment>
<organism evidence="6 7">
    <name type="scientific">Lupinus luteus</name>
    <name type="common">European yellow lupine</name>
    <dbReference type="NCBI Taxonomy" id="3873"/>
    <lineage>
        <taxon>Eukaryota</taxon>
        <taxon>Viridiplantae</taxon>
        <taxon>Streptophyta</taxon>
        <taxon>Embryophyta</taxon>
        <taxon>Tracheophyta</taxon>
        <taxon>Spermatophyta</taxon>
        <taxon>Magnoliopsida</taxon>
        <taxon>eudicotyledons</taxon>
        <taxon>Gunneridae</taxon>
        <taxon>Pentapetalae</taxon>
        <taxon>rosids</taxon>
        <taxon>fabids</taxon>
        <taxon>Fabales</taxon>
        <taxon>Fabaceae</taxon>
        <taxon>Papilionoideae</taxon>
        <taxon>50 kb inversion clade</taxon>
        <taxon>genistoids sensu lato</taxon>
        <taxon>core genistoids</taxon>
        <taxon>Genisteae</taxon>
        <taxon>Lupinus</taxon>
    </lineage>
</organism>
<evidence type="ECO:0000256" key="4">
    <source>
        <dbReference type="SAM" id="MobiDB-lite"/>
    </source>
</evidence>
<dbReference type="EMBL" id="CAXHTB010000014">
    <property type="protein sequence ID" value="CAL0320309.1"/>
    <property type="molecule type" value="Genomic_DNA"/>
</dbReference>
<dbReference type="Pfam" id="PF23569">
    <property type="entry name" value="NBD_SMAX1"/>
    <property type="match status" value="1"/>
</dbReference>
<dbReference type="PANTHER" id="PTHR43572:SF3">
    <property type="entry name" value="PROTEIN SMAX1-LIKE 5"/>
    <property type="match status" value="1"/>
</dbReference>
<feature type="compositionally biased region" description="Low complexity" evidence="4">
    <location>
        <begin position="817"/>
        <end position="828"/>
    </location>
</feature>
<dbReference type="SUPFAM" id="SSF81923">
    <property type="entry name" value="Double Clp-N motif"/>
    <property type="match status" value="1"/>
</dbReference>
<protein>
    <recommendedName>
        <fullName evidence="5">Clp R domain-containing protein</fullName>
    </recommendedName>
</protein>
<dbReference type="PANTHER" id="PTHR43572">
    <property type="entry name" value="CHAPERONE PROTEIN CLPD, CHLOROPLASTIC"/>
    <property type="match status" value="1"/>
</dbReference>
<proteinExistence type="inferred from homology"/>
<dbReference type="InterPro" id="IPR058680">
    <property type="entry name" value="NBD_SMAX1-like"/>
</dbReference>
<evidence type="ECO:0000256" key="3">
    <source>
        <dbReference type="PROSITE-ProRule" id="PRU01251"/>
    </source>
</evidence>
<evidence type="ECO:0000256" key="2">
    <source>
        <dbReference type="ARBA" id="ARBA00022737"/>
    </source>
</evidence>